<dbReference type="Pfam" id="PF05598">
    <property type="entry name" value="DUF772"/>
    <property type="match status" value="1"/>
</dbReference>
<organism evidence="4 7">
    <name type="scientific">Silvanigrella aquatica</name>
    <dbReference type="NCBI Taxonomy" id="1915309"/>
    <lineage>
        <taxon>Bacteria</taxon>
        <taxon>Pseudomonadati</taxon>
        <taxon>Bdellovibrionota</taxon>
        <taxon>Oligoflexia</taxon>
        <taxon>Silvanigrellales</taxon>
        <taxon>Silvanigrellaceae</taxon>
        <taxon>Silvanigrella</taxon>
    </lineage>
</organism>
<feature type="domain" description="Transposase IS4-like" evidence="1">
    <location>
        <begin position="220"/>
        <end position="361"/>
    </location>
</feature>
<dbReference type="EMBL" id="CP017834">
    <property type="protein sequence ID" value="APJ04669.1"/>
    <property type="molecule type" value="Genomic_DNA"/>
</dbReference>
<dbReference type="Pfam" id="PF01609">
    <property type="entry name" value="DDE_Tnp_1"/>
    <property type="match status" value="1"/>
</dbReference>
<dbReference type="InterPro" id="IPR008490">
    <property type="entry name" value="Transposase_InsH_N"/>
</dbReference>
<sequence length="371" mass="42292">MQEKHCMDITISKYWQRFKDKLFPEPEIYLGNPTESHLELMLILDTIKIADFFNDYASCPGRGRPSLDRECFAKAFIAKSVLNLPTTVSLIDRLKVDIVLRRICGFINKNKLPCEASFSNAFKEFSKTKLAEKIHEVIIKKYHKGVLVHHISRDSTAIEVREKPEKKEAKIELKKRARGRPRKGEFILKKEPSILEKQKNKNLNEMLLELPVNCNIGSKKNSKGYSYSWIGYKLHIDTGDYGIPISCLLTSASVHDNNVSLPLEMITGNRISSLYTLMDSAYDSSIIKEDIIARGKVHVIEHNPRRGEKIEFDPPKSERYKFRAGAERTNALLKDSYGGNSIMVKSPSKVMCHLMFGIICISAMQIARAII</sequence>
<evidence type="ECO:0000313" key="5">
    <source>
        <dbReference type="EMBL" id="APJ03919.1"/>
    </source>
</evidence>
<evidence type="ECO:0008006" key="8">
    <source>
        <dbReference type="Google" id="ProtNLM"/>
    </source>
</evidence>
<dbReference type="EMBL" id="CP017834">
    <property type="protein sequence ID" value="APJ03919.1"/>
    <property type="molecule type" value="Genomic_DNA"/>
</dbReference>
<dbReference type="GO" id="GO:0006313">
    <property type="term" value="P:DNA transposition"/>
    <property type="evidence" value="ECO:0007669"/>
    <property type="project" value="InterPro"/>
</dbReference>
<reference evidence="4 7" key="1">
    <citation type="submission" date="2016-10" db="EMBL/GenBank/DDBJ databases">
        <title>Silvanigrella aquatica sp. nov., isolated from a freshwater lake located in the Black Forest, Germany, description of Silvanigrellaceae fam. nov., Silvanigrellales ord. nov., reclassification of the order Bdellovibrionales in the class Oligoflexia, reclassification of the families Bacteriovoracaceae and Halobacteriovoraceae in the new order Bacteriovoracales ord. nov., and reclassification of the family Pseudobacteriovoracaceae in the order Oligoflexiales.</title>
        <authorList>
            <person name="Hahn M.W."/>
            <person name="Schmidt J."/>
            <person name="Koll U."/>
            <person name="Rohde M."/>
            <person name="Verbag S."/>
            <person name="Pitt A."/>
            <person name="Nakai R."/>
            <person name="Naganuma T."/>
            <person name="Lang E."/>
        </authorList>
    </citation>
    <scope>NUCLEOTIDE SEQUENCE [LARGE SCALE GENOMIC DNA]</scope>
    <source>
        <strain evidence="4 7">MWH-Nonnen-W8red</strain>
    </source>
</reference>
<evidence type="ECO:0000259" key="1">
    <source>
        <dbReference type="Pfam" id="PF01609"/>
    </source>
</evidence>
<dbReference type="AlphaFoldDB" id="A0A1L4CZ50"/>
<accession>A0A1L4CZ50</accession>
<keyword evidence="7" id="KW-1185">Reference proteome</keyword>
<evidence type="ECO:0000313" key="4">
    <source>
        <dbReference type="EMBL" id="APJ03229.1"/>
    </source>
</evidence>
<dbReference type="GO" id="GO:0004803">
    <property type="term" value="F:transposase activity"/>
    <property type="evidence" value="ECO:0007669"/>
    <property type="project" value="InterPro"/>
</dbReference>
<dbReference type="KEGG" id="saqi:AXG55_12450"/>
<name>A0A1L4CZ50_9BACT</name>
<dbReference type="EMBL" id="CP017834">
    <property type="protein sequence ID" value="APJ02890.1"/>
    <property type="molecule type" value="Genomic_DNA"/>
</dbReference>
<evidence type="ECO:0000313" key="3">
    <source>
        <dbReference type="EMBL" id="APJ02890.1"/>
    </source>
</evidence>
<evidence type="ECO:0000259" key="2">
    <source>
        <dbReference type="Pfam" id="PF05598"/>
    </source>
</evidence>
<feature type="domain" description="Transposase InsH N-terminal" evidence="2">
    <location>
        <begin position="43"/>
        <end position="123"/>
    </location>
</feature>
<evidence type="ECO:0000313" key="7">
    <source>
        <dbReference type="Proteomes" id="UP000184731"/>
    </source>
</evidence>
<protein>
    <recommendedName>
        <fullName evidence="8">Transposase</fullName>
    </recommendedName>
</protein>
<gene>
    <name evidence="3" type="ORF">AXG55_02715</name>
    <name evidence="4" type="ORF">AXG55_04645</name>
    <name evidence="5" type="ORF">AXG55_08380</name>
    <name evidence="6" type="ORF">AXG55_12450</name>
</gene>
<dbReference type="EMBL" id="CP017834">
    <property type="protein sequence ID" value="APJ03229.1"/>
    <property type="molecule type" value="Genomic_DNA"/>
</dbReference>
<dbReference type="Proteomes" id="UP000184731">
    <property type="component" value="Chromosome"/>
</dbReference>
<proteinExistence type="predicted"/>
<dbReference type="KEGG" id="saqi:AXG55_02715"/>
<dbReference type="KEGG" id="saqi:AXG55_04645"/>
<dbReference type="InterPro" id="IPR002559">
    <property type="entry name" value="Transposase_11"/>
</dbReference>
<evidence type="ECO:0000313" key="6">
    <source>
        <dbReference type="EMBL" id="APJ04669.1"/>
    </source>
</evidence>
<dbReference type="GO" id="GO:0003677">
    <property type="term" value="F:DNA binding"/>
    <property type="evidence" value="ECO:0007669"/>
    <property type="project" value="InterPro"/>
</dbReference>
<dbReference type="KEGG" id="saqi:AXG55_08380"/>